<sequence length="157" mass="18402">MDMTLKQLPETEIAFIRRTGSYFEPQEHWGKLIHWASEHNLYPPSSQFIGISLDNPNDVDPHECRHDACVTVPKNFDKTGHGEIQFKMLEGGPYIVHHFYDTPEKLSEMYKYIFEEWLPEREYSVDKSRNTLEFNLNNPAEDPDGKSKVDLYVPIKN</sequence>
<organism evidence="2 3">
    <name type="scientific">Exiguobacterium profundum</name>
    <dbReference type="NCBI Taxonomy" id="307643"/>
    <lineage>
        <taxon>Bacteria</taxon>
        <taxon>Bacillati</taxon>
        <taxon>Bacillota</taxon>
        <taxon>Bacilli</taxon>
        <taxon>Bacillales</taxon>
        <taxon>Bacillales Family XII. Incertae Sedis</taxon>
        <taxon>Exiguobacterium</taxon>
    </lineage>
</organism>
<keyword evidence="3" id="KW-1185">Reference proteome</keyword>
<evidence type="ECO:0000259" key="1">
    <source>
        <dbReference type="SMART" id="SM00871"/>
    </source>
</evidence>
<proteinExistence type="predicted"/>
<dbReference type="SUPFAM" id="SSF55136">
    <property type="entry name" value="Probable bacterial effector-binding domain"/>
    <property type="match status" value="1"/>
</dbReference>
<reference evidence="2 3" key="1">
    <citation type="submission" date="2022-10" db="EMBL/GenBank/DDBJ databases">
        <title>Complete genome sequence of Exiguobacterium profundum TSS-3 isolated from an extremely saline-alkaline spring located in Ixtapa, Chiapas-Mexico.</title>
        <authorList>
            <person name="Rincon-Rosales R."/>
            <person name="Rogel M.A."/>
            <person name="Rincon-Molina C.I."/>
            <person name="Guerrero G."/>
            <person name="Manzano-Gomez L.A."/>
            <person name="Lopez-Lopez A."/>
            <person name="Rincon Molina F.A."/>
            <person name="Martinez-Romero E."/>
        </authorList>
    </citation>
    <scope>NUCLEOTIDE SEQUENCE [LARGE SCALE GENOMIC DNA]</scope>
    <source>
        <strain evidence="2 3">TSS-3</strain>
    </source>
</reference>
<dbReference type="Proteomes" id="UP001219957">
    <property type="component" value="Chromosome"/>
</dbReference>
<accession>A0ABY8B6D2</accession>
<evidence type="ECO:0000313" key="2">
    <source>
        <dbReference type="EMBL" id="WED56723.1"/>
    </source>
</evidence>
<evidence type="ECO:0000313" key="3">
    <source>
        <dbReference type="Proteomes" id="UP001219957"/>
    </source>
</evidence>
<dbReference type="InterPro" id="IPR011256">
    <property type="entry name" value="Reg_factor_effector_dom_sf"/>
</dbReference>
<dbReference type="RefSeq" id="WP_275060624.1">
    <property type="nucleotide sequence ID" value="NZ_CP109617.1"/>
</dbReference>
<dbReference type="EMBL" id="CP109617">
    <property type="protein sequence ID" value="WED56723.1"/>
    <property type="molecule type" value="Genomic_DNA"/>
</dbReference>
<name>A0ABY8B6D2_9BACL</name>
<dbReference type="InterPro" id="IPR010499">
    <property type="entry name" value="AraC_E-bd"/>
</dbReference>
<dbReference type="SMART" id="SM00871">
    <property type="entry name" value="AraC_E_bind"/>
    <property type="match status" value="1"/>
</dbReference>
<dbReference type="PANTHER" id="PTHR40055:SF1">
    <property type="entry name" value="TRANSCRIPTIONAL REGULATOR YGIV-RELATED"/>
    <property type="match status" value="1"/>
</dbReference>
<gene>
    <name evidence="2" type="ORF">OE059_04135</name>
</gene>
<protein>
    <submittedName>
        <fullName evidence="2">GyrI-like domain-containing protein</fullName>
    </submittedName>
</protein>
<dbReference type="Pfam" id="PF06445">
    <property type="entry name" value="GyrI-like"/>
    <property type="match status" value="1"/>
</dbReference>
<dbReference type="InterPro" id="IPR029442">
    <property type="entry name" value="GyrI-like"/>
</dbReference>
<feature type="domain" description="AraC effector-binding" evidence="1">
    <location>
        <begin position="1"/>
        <end position="156"/>
    </location>
</feature>
<dbReference type="InterPro" id="IPR050908">
    <property type="entry name" value="SmbC-like"/>
</dbReference>
<dbReference type="PANTHER" id="PTHR40055">
    <property type="entry name" value="TRANSCRIPTIONAL REGULATOR YGIV-RELATED"/>
    <property type="match status" value="1"/>
</dbReference>
<dbReference type="Gene3D" id="3.20.80.10">
    <property type="entry name" value="Regulatory factor, effector binding domain"/>
    <property type="match status" value="1"/>
</dbReference>